<reference evidence="2" key="1">
    <citation type="journal article" date="2015" name="Nature">
        <title>Complex archaea that bridge the gap between prokaryotes and eukaryotes.</title>
        <authorList>
            <person name="Spang A."/>
            <person name="Saw J.H."/>
            <person name="Jorgensen S.L."/>
            <person name="Zaremba-Niedzwiedzka K."/>
            <person name="Martijn J."/>
            <person name="Lind A.E."/>
            <person name="van Eijk R."/>
            <person name="Schleper C."/>
            <person name="Guy L."/>
            <person name="Ettema T.J."/>
        </authorList>
    </citation>
    <scope>NUCLEOTIDE SEQUENCE</scope>
</reference>
<name>A0A0F9P1C7_9ZZZZ</name>
<accession>A0A0F9P1C7</accession>
<gene>
    <name evidence="2" type="ORF">LCGC14_1193870</name>
</gene>
<protein>
    <recommendedName>
        <fullName evidence="1">Ice-binding protein C-terminal domain-containing protein</fullName>
    </recommendedName>
</protein>
<proteinExistence type="predicted"/>
<evidence type="ECO:0000259" key="1">
    <source>
        <dbReference type="Pfam" id="PF07589"/>
    </source>
</evidence>
<dbReference type="Pfam" id="PF07589">
    <property type="entry name" value="PEP-CTERM"/>
    <property type="match status" value="1"/>
</dbReference>
<sequence length="218" mass="22433">MNFFGRFISVASIVAVTSFANGAVITTSLEDATNGGGFFGEVTFTDSGTNVVTIAANISNPVNIDLTKGDILGLWFDFADFGALSGGATFSNQNPASIITGSDFGEDTVSSSLGGNVNLNGTDETAWDFAVMTGSNGGPDFYQTLSFDLTITGLDANQFSNQRVGMRVQSIGGGEFQGGSSKLIGGGTPPVNVPEPGTFALLALGMLGLGISRRKQRT</sequence>
<dbReference type="EMBL" id="LAZR01006080">
    <property type="protein sequence ID" value="KKM94885.1"/>
    <property type="molecule type" value="Genomic_DNA"/>
</dbReference>
<feature type="domain" description="Ice-binding protein C-terminal" evidence="1">
    <location>
        <begin position="193"/>
        <end position="214"/>
    </location>
</feature>
<dbReference type="InterPro" id="IPR013424">
    <property type="entry name" value="Ice-binding_C"/>
</dbReference>
<comment type="caution">
    <text evidence="2">The sequence shown here is derived from an EMBL/GenBank/DDBJ whole genome shotgun (WGS) entry which is preliminary data.</text>
</comment>
<dbReference type="AlphaFoldDB" id="A0A0F9P1C7"/>
<dbReference type="NCBIfam" id="TIGR02595">
    <property type="entry name" value="PEP_CTERM"/>
    <property type="match status" value="1"/>
</dbReference>
<organism evidence="2">
    <name type="scientific">marine sediment metagenome</name>
    <dbReference type="NCBI Taxonomy" id="412755"/>
    <lineage>
        <taxon>unclassified sequences</taxon>
        <taxon>metagenomes</taxon>
        <taxon>ecological metagenomes</taxon>
    </lineage>
</organism>
<evidence type="ECO:0000313" key="2">
    <source>
        <dbReference type="EMBL" id="KKM94885.1"/>
    </source>
</evidence>